<feature type="binding site" evidence="11">
    <location>
        <position position="459"/>
    </location>
    <ligand>
        <name>Zn(2+)</name>
        <dbReference type="ChEBI" id="CHEBI:29105"/>
        <label>2</label>
    </ligand>
</feature>
<keyword evidence="15" id="KW-1185">Reference proteome</keyword>
<evidence type="ECO:0000256" key="9">
    <source>
        <dbReference type="ARBA" id="ARBA00023125"/>
    </source>
</evidence>
<keyword evidence="5 11" id="KW-0378">Hydrolase</keyword>
<feature type="binding site" evidence="11">
    <location>
        <position position="462"/>
    </location>
    <ligand>
        <name>Zn(2+)</name>
        <dbReference type="ChEBI" id="CHEBI:29105"/>
        <label>2</label>
    </ligand>
</feature>
<dbReference type="InterPro" id="IPR041222">
    <property type="entry name" value="PriA_3primeBD"/>
</dbReference>
<organism evidence="14 15">
    <name type="scientific">Breznakia pachnodae</name>
    <dbReference type="NCBI Taxonomy" id="265178"/>
    <lineage>
        <taxon>Bacteria</taxon>
        <taxon>Bacillati</taxon>
        <taxon>Bacillota</taxon>
        <taxon>Erysipelotrichia</taxon>
        <taxon>Erysipelotrichales</taxon>
        <taxon>Erysipelotrichaceae</taxon>
        <taxon>Breznakia</taxon>
    </lineage>
</organism>
<dbReference type="Proteomes" id="UP001230220">
    <property type="component" value="Unassembled WGS sequence"/>
</dbReference>
<dbReference type="InterPro" id="IPR014001">
    <property type="entry name" value="Helicase_ATP-bd"/>
</dbReference>
<feature type="domain" description="Helicase C-terminal" evidence="13">
    <location>
        <begin position="467"/>
        <end position="644"/>
    </location>
</feature>
<evidence type="ECO:0000256" key="4">
    <source>
        <dbReference type="ARBA" id="ARBA00022741"/>
    </source>
</evidence>
<feature type="binding site" evidence="11">
    <location>
        <position position="441"/>
    </location>
    <ligand>
        <name>Zn(2+)</name>
        <dbReference type="ChEBI" id="CHEBI:29105"/>
        <label>2</label>
    </ligand>
</feature>
<feature type="binding site" evidence="11">
    <location>
        <position position="432"/>
    </location>
    <ligand>
        <name>Zn(2+)</name>
        <dbReference type="ChEBI" id="CHEBI:29105"/>
        <label>1</label>
    </ligand>
</feature>
<evidence type="ECO:0000259" key="13">
    <source>
        <dbReference type="PROSITE" id="PS51194"/>
    </source>
</evidence>
<dbReference type="NCBIfam" id="TIGR00595">
    <property type="entry name" value="priA"/>
    <property type="match status" value="1"/>
</dbReference>
<comment type="catalytic activity">
    <reaction evidence="11">
        <text>ATP + H2O = ADP + phosphate + H(+)</text>
        <dbReference type="Rhea" id="RHEA:13065"/>
        <dbReference type="ChEBI" id="CHEBI:15377"/>
        <dbReference type="ChEBI" id="CHEBI:15378"/>
        <dbReference type="ChEBI" id="CHEBI:30616"/>
        <dbReference type="ChEBI" id="CHEBI:43474"/>
        <dbReference type="ChEBI" id="CHEBI:456216"/>
        <dbReference type="EC" id="5.6.2.4"/>
    </reaction>
</comment>
<dbReference type="InterPro" id="IPR040498">
    <property type="entry name" value="PriA_CRR"/>
</dbReference>
<dbReference type="EC" id="5.6.2.4" evidence="11"/>
<reference evidence="14 15" key="1">
    <citation type="submission" date="2023-07" db="EMBL/GenBank/DDBJ databases">
        <title>Genomic Encyclopedia of Type Strains, Phase IV (KMG-IV): sequencing the most valuable type-strain genomes for metagenomic binning, comparative biology and taxonomic classification.</title>
        <authorList>
            <person name="Goeker M."/>
        </authorList>
    </citation>
    <scope>NUCLEOTIDE SEQUENCE [LARGE SCALE GENOMIC DNA]</scope>
    <source>
        <strain evidence="14 15">DSM 16784</strain>
    </source>
</reference>
<dbReference type="SMART" id="SM00487">
    <property type="entry name" value="DEXDc"/>
    <property type="match status" value="1"/>
</dbReference>
<dbReference type="RefSeq" id="WP_307409026.1">
    <property type="nucleotide sequence ID" value="NZ_JAUSUR010000005.1"/>
</dbReference>
<evidence type="ECO:0000256" key="10">
    <source>
        <dbReference type="ARBA" id="ARBA00023235"/>
    </source>
</evidence>
<dbReference type="Pfam" id="PF18074">
    <property type="entry name" value="PriA_C"/>
    <property type="match status" value="1"/>
</dbReference>
<dbReference type="PANTHER" id="PTHR30580:SF0">
    <property type="entry name" value="PRIMOSOMAL PROTEIN N"/>
    <property type="match status" value="1"/>
</dbReference>
<comment type="similarity">
    <text evidence="11">Belongs to the helicase family. PriA subfamily.</text>
</comment>
<keyword evidence="8 11" id="KW-0067">ATP-binding</keyword>
<feature type="domain" description="Helicase ATP-binding" evidence="12">
    <location>
        <begin position="205"/>
        <end position="371"/>
    </location>
</feature>
<keyword evidence="9 11" id="KW-0238">DNA-binding</keyword>
<feature type="binding site" evidence="11">
    <location>
        <position position="435"/>
    </location>
    <ligand>
        <name>Zn(2+)</name>
        <dbReference type="ChEBI" id="CHEBI:29105"/>
        <label>1</label>
    </ligand>
</feature>
<dbReference type="HAMAP" id="MF_00983">
    <property type="entry name" value="PriA"/>
    <property type="match status" value="1"/>
</dbReference>
<accession>A0ABU0E507</accession>
<feature type="binding site" evidence="11">
    <location>
        <position position="472"/>
    </location>
    <ligand>
        <name>Zn(2+)</name>
        <dbReference type="ChEBI" id="CHEBI:29105"/>
        <label>1</label>
    </ligand>
</feature>
<dbReference type="Gene3D" id="3.40.1440.60">
    <property type="entry name" value="PriA, 3(prime) DNA-binding domain"/>
    <property type="match status" value="1"/>
</dbReference>
<keyword evidence="7 11" id="KW-0862">Zinc</keyword>
<name>A0ABU0E507_9FIRM</name>
<dbReference type="Pfam" id="PF00270">
    <property type="entry name" value="DEAD"/>
    <property type="match status" value="1"/>
</dbReference>
<keyword evidence="3 11" id="KW-0479">Metal-binding</keyword>
<dbReference type="Pfam" id="PF00271">
    <property type="entry name" value="Helicase_C"/>
    <property type="match status" value="1"/>
</dbReference>
<sequence>MRVADIYIEYSASAIDRSFRYACEDPSVEVGMRVKVNFAGRDVIGFVVAVSEMANEDVANLGYSLSYVKERIDEYPLLNEEAFDLASYMAKICVAPLISCFQAMLPAKLKPKSTDHHVRTEVYVTFVQEMIVKGKRQQDAIEYMREHKKVKRSEFNQHFSCLKRLEELGVVELSQEERSADLDDVIETYSPMDLNQEQQTAVDMIRSKKGYGVHLLHGVTGSGKTEVFLHLAKEVLDEGKQVLILVPEISLTPQMVSRVKGRFGKAVAIYHSSLNNQEKYEQFKLVFEKKVSIVVGTRSAAFMPFDNLGLIIMDEEHDQSYKQDSTPRYHCRDIAIKRGEYHNCPVVLASATPSLESYARAYKGVYQLVELTKRIYDNVPETKLIDMKQSMRSSGNYLVSKEMREAIEERLAKNEQVIILLNRRGYAPILRCVDCGEVKKCPHCDLALNYHKTRNELVCHMCDYHEPFVQVCSKCGSTRLKYMGFGTQKLEEHLQEMFPSSRILRMDADTTRHKNAHEKLLTKFGNHEYDILVGTQMISKGLDFENVTLVGILNGDALLSRSDYRSVELTFDLLVQASGRSGRGEKNGEVLIQVYDCKHYAITCAQNNDYSTFFKKEMQFRHLGNYPPFSYLASIIFSSLKEEQLHDEVMTIADSLSVSDVKKLGPVELLRRNDEHRMRIVFKSKDFEALLQVVREVQNKHMKYKHKSKLEIDINPLYME</sequence>
<dbReference type="InterPro" id="IPR011545">
    <property type="entry name" value="DEAD/DEAH_box_helicase_dom"/>
</dbReference>
<dbReference type="CDD" id="cd17929">
    <property type="entry name" value="DEXHc_priA"/>
    <property type="match status" value="1"/>
</dbReference>
<evidence type="ECO:0000256" key="6">
    <source>
        <dbReference type="ARBA" id="ARBA00022806"/>
    </source>
</evidence>
<dbReference type="SMART" id="SM00490">
    <property type="entry name" value="HELICc"/>
    <property type="match status" value="1"/>
</dbReference>
<dbReference type="PROSITE" id="PS51194">
    <property type="entry name" value="HELICASE_CTER"/>
    <property type="match status" value="1"/>
</dbReference>
<evidence type="ECO:0000256" key="8">
    <source>
        <dbReference type="ARBA" id="ARBA00022840"/>
    </source>
</evidence>
<dbReference type="CDD" id="cd18804">
    <property type="entry name" value="SF2_C_priA"/>
    <property type="match status" value="1"/>
</dbReference>
<dbReference type="EMBL" id="JAUSUR010000005">
    <property type="protein sequence ID" value="MDQ0361901.1"/>
    <property type="molecule type" value="Genomic_DNA"/>
</dbReference>
<comment type="cofactor">
    <cofactor evidence="11">
        <name>Zn(2+)</name>
        <dbReference type="ChEBI" id="CHEBI:29105"/>
    </cofactor>
    <text evidence="11">Binds 2 zinc ions per subunit.</text>
</comment>
<evidence type="ECO:0000259" key="12">
    <source>
        <dbReference type="PROSITE" id="PS51192"/>
    </source>
</evidence>
<dbReference type="InterPro" id="IPR027417">
    <property type="entry name" value="P-loop_NTPase"/>
</dbReference>
<dbReference type="PROSITE" id="PS51192">
    <property type="entry name" value="HELICASE_ATP_BIND_1"/>
    <property type="match status" value="1"/>
</dbReference>
<evidence type="ECO:0000256" key="2">
    <source>
        <dbReference type="ARBA" id="ARBA00022705"/>
    </source>
</evidence>
<gene>
    <name evidence="11" type="primary">priA</name>
    <name evidence="14" type="ORF">J2S15_002654</name>
</gene>
<evidence type="ECO:0000256" key="5">
    <source>
        <dbReference type="ARBA" id="ARBA00022801"/>
    </source>
</evidence>
<dbReference type="Pfam" id="PF18319">
    <property type="entry name" value="Zn_ribbon_PriA"/>
    <property type="match status" value="1"/>
</dbReference>
<dbReference type="SUPFAM" id="SSF52540">
    <property type="entry name" value="P-loop containing nucleoside triphosphate hydrolases"/>
    <property type="match status" value="2"/>
</dbReference>
<keyword evidence="1 11" id="KW-0639">Primosome</keyword>
<keyword evidence="6 11" id="KW-0347">Helicase</keyword>
<dbReference type="Gene3D" id="3.40.50.300">
    <property type="entry name" value="P-loop containing nucleotide triphosphate hydrolases"/>
    <property type="match status" value="2"/>
</dbReference>
<evidence type="ECO:0000313" key="15">
    <source>
        <dbReference type="Proteomes" id="UP001230220"/>
    </source>
</evidence>
<dbReference type="PANTHER" id="PTHR30580">
    <property type="entry name" value="PRIMOSOMAL PROTEIN N"/>
    <property type="match status" value="1"/>
</dbReference>
<dbReference type="InterPro" id="IPR001650">
    <property type="entry name" value="Helicase_C-like"/>
</dbReference>
<feature type="binding site" evidence="11">
    <location>
        <position position="444"/>
    </location>
    <ligand>
        <name>Zn(2+)</name>
        <dbReference type="ChEBI" id="CHEBI:29105"/>
        <label>2</label>
    </ligand>
</feature>
<keyword evidence="4 11" id="KW-0547">Nucleotide-binding</keyword>
<dbReference type="InterPro" id="IPR041236">
    <property type="entry name" value="PriA_C"/>
</dbReference>
<dbReference type="InterPro" id="IPR042115">
    <property type="entry name" value="PriA_3primeBD_sf"/>
</dbReference>
<feature type="binding site" evidence="11">
    <location>
        <position position="475"/>
    </location>
    <ligand>
        <name>Zn(2+)</name>
        <dbReference type="ChEBI" id="CHEBI:29105"/>
        <label>1</label>
    </ligand>
</feature>
<dbReference type="Pfam" id="PF17764">
    <property type="entry name" value="PriA_3primeBD"/>
    <property type="match status" value="1"/>
</dbReference>
<proteinExistence type="inferred from homology"/>
<comment type="subunit">
    <text evidence="11">Component of the replication restart primosome.</text>
</comment>
<evidence type="ECO:0000256" key="7">
    <source>
        <dbReference type="ARBA" id="ARBA00022833"/>
    </source>
</evidence>
<comment type="function">
    <text evidence="11">Initiates the restart of stalled replication forks, which reloads the replicative helicase on sites other than the origin of replication. Recognizes and binds to abandoned replication forks and remodels them to uncover a helicase loading site. Promotes assembly of the primosome at these replication forks.</text>
</comment>
<evidence type="ECO:0000256" key="11">
    <source>
        <dbReference type="HAMAP-Rule" id="MF_00983"/>
    </source>
</evidence>
<comment type="caution">
    <text evidence="14">The sequence shown here is derived from an EMBL/GenBank/DDBJ whole genome shotgun (WGS) entry which is preliminary data.</text>
</comment>
<keyword evidence="10 11" id="KW-0413">Isomerase</keyword>
<evidence type="ECO:0000256" key="1">
    <source>
        <dbReference type="ARBA" id="ARBA00022515"/>
    </source>
</evidence>
<evidence type="ECO:0000313" key="14">
    <source>
        <dbReference type="EMBL" id="MDQ0361901.1"/>
    </source>
</evidence>
<dbReference type="InterPro" id="IPR005259">
    <property type="entry name" value="PriA"/>
</dbReference>
<comment type="catalytic activity">
    <reaction evidence="11">
        <text>Couples ATP hydrolysis with the unwinding of duplex DNA by translocating in the 3'-5' direction.</text>
        <dbReference type="EC" id="5.6.2.4"/>
    </reaction>
</comment>
<protein>
    <recommendedName>
        <fullName evidence="11">Replication restart protein PriA</fullName>
    </recommendedName>
    <alternativeName>
        <fullName evidence="11">ATP-dependent DNA helicase PriA</fullName>
        <ecNumber evidence="11">5.6.2.4</ecNumber>
    </alternativeName>
    <alternativeName>
        <fullName evidence="11">DNA 3'-5' helicase PriA</fullName>
    </alternativeName>
</protein>
<keyword evidence="2 11" id="KW-0235">DNA replication</keyword>
<evidence type="ECO:0000256" key="3">
    <source>
        <dbReference type="ARBA" id="ARBA00022723"/>
    </source>
</evidence>
<dbReference type="GO" id="GO:0016787">
    <property type="term" value="F:hydrolase activity"/>
    <property type="evidence" value="ECO:0007669"/>
    <property type="project" value="UniProtKB-KW"/>
</dbReference>